<sequence length="71" mass="7856">MVFAPTPVSNGRTLTSLPSLTPHPVRSKPRPYAPSDSPHRSLRSNLLLQPELPNATKNGWNFEMRTMGGNM</sequence>
<feature type="region of interest" description="Disordered" evidence="1">
    <location>
        <begin position="1"/>
        <end position="42"/>
    </location>
</feature>
<dbReference type="EMBL" id="KL197779">
    <property type="protein sequence ID" value="KDQ49619.1"/>
    <property type="molecule type" value="Genomic_DNA"/>
</dbReference>
<organism evidence="2 3">
    <name type="scientific">Jaapia argillacea MUCL 33604</name>
    <dbReference type="NCBI Taxonomy" id="933084"/>
    <lineage>
        <taxon>Eukaryota</taxon>
        <taxon>Fungi</taxon>
        <taxon>Dikarya</taxon>
        <taxon>Basidiomycota</taxon>
        <taxon>Agaricomycotina</taxon>
        <taxon>Agaricomycetes</taxon>
        <taxon>Agaricomycetidae</taxon>
        <taxon>Jaapiales</taxon>
        <taxon>Jaapiaceae</taxon>
        <taxon>Jaapia</taxon>
    </lineage>
</organism>
<feature type="region of interest" description="Disordered" evidence="1">
    <location>
        <begin position="52"/>
        <end position="71"/>
    </location>
</feature>
<reference evidence="3" key="1">
    <citation type="journal article" date="2014" name="Proc. Natl. Acad. Sci. U.S.A.">
        <title>Extensive sampling of basidiomycete genomes demonstrates inadequacy of the white-rot/brown-rot paradigm for wood decay fungi.</title>
        <authorList>
            <person name="Riley R."/>
            <person name="Salamov A.A."/>
            <person name="Brown D.W."/>
            <person name="Nagy L.G."/>
            <person name="Floudas D."/>
            <person name="Held B.W."/>
            <person name="Levasseur A."/>
            <person name="Lombard V."/>
            <person name="Morin E."/>
            <person name="Otillar R."/>
            <person name="Lindquist E.A."/>
            <person name="Sun H."/>
            <person name="LaButti K.M."/>
            <person name="Schmutz J."/>
            <person name="Jabbour D."/>
            <person name="Luo H."/>
            <person name="Baker S.E."/>
            <person name="Pisabarro A.G."/>
            <person name="Walton J.D."/>
            <person name="Blanchette R.A."/>
            <person name="Henrissat B."/>
            <person name="Martin F."/>
            <person name="Cullen D."/>
            <person name="Hibbett D.S."/>
            <person name="Grigoriev I.V."/>
        </authorList>
    </citation>
    <scope>NUCLEOTIDE SEQUENCE [LARGE SCALE GENOMIC DNA]</scope>
    <source>
        <strain evidence="3">MUCL 33604</strain>
    </source>
</reference>
<evidence type="ECO:0000313" key="3">
    <source>
        <dbReference type="Proteomes" id="UP000027265"/>
    </source>
</evidence>
<dbReference type="Proteomes" id="UP000027265">
    <property type="component" value="Unassembled WGS sequence"/>
</dbReference>
<protein>
    <submittedName>
        <fullName evidence="2">Uncharacterized protein</fullName>
    </submittedName>
</protein>
<evidence type="ECO:0000256" key="1">
    <source>
        <dbReference type="SAM" id="MobiDB-lite"/>
    </source>
</evidence>
<dbReference type="InParanoid" id="A0A067P4D0"/>
<proteinExistence type="predicted"/>
<evidence type="ECO:0000313" key="2">
    <source>
        <dbReference type="EMBL" id="KDQ49619.1"/>
    </source>
</evidence>
<name>A0A067P4D0_9AGAM</name>
<dbReference type="AlphaFoldDB" id="A0A067P4D0"/>
<gene>
    <name evidence="2" type="ORF">JAAARDRAFT_42731</name>
</gene>
<keyword evidence="3" id="KW-1185">Reference proteome</keyword>
<dbReference type="HOGENOM" id="CLU_2740394_0_0_1"/>
<feature type="compositionally biased region" description="Polar residues" evidence="1">
    <location>
        <begin position="7"/>
        <end position="19"/>
    </location>
</feature>
<accession>A0A067P4D0</accession>